<keyword evidence="8" id="KW-0624">Polysaccharide degradation</keyword>
<organism evidence="10 11">
    <name type="scientific">Pythium insidiosum</name>
    <name type="common">Pythiosis disease agent</name>
    <dbReference type="NCBI Taxonomy" id="114742"/>
    <lineage>
        <taxon>Eukaryota</taxon>
        <taxon>Sar</taxon>
        <taxon>Stramenopiles</taxon>
        <taxon>Oomycota</taxon>
        <taxon>Peronosporomycetes</taxon>
        <taxon>Pythiales</taxon>
        <taxon>Pythiaceae</taxon>
        <taxon>Pythium</taxon>
    </lineage>
</organism>
<evidence type="ECO:0000256" key="2">
    <source>
        <dbReference type="ARBA" id="ARBA00010730"/>
    </source>
</evidence>
<dbReference type="PANTHER" id="PTHR31983:SF0">
    <property type="entry name" value="GLUCAN ENDO-1,3-BETA-D-GLUCOSIDASE 2"/>
    <property type="match status" value="1"/>
</dbReference>
<evidence type="ECO:0000256" key="8">
    <source>
        <dbReference type="ARBA" id="ARBA00023326"/>
    </source>
</evidence>
<feature type="domain" description="Glycosyl hydrolase family 81 C-terminal" evidence="9">
    <location>
        <begin position="56"/>
        <end position="355"/>
    </location>
</feature>
<dbReference type="Proteomes" id="UP001209570">
    <property type="component" value="Unassembled WGS sequence"/>
</dbReference>
<evidence type="ECO:0000256" key="3">
    <source>
        <dbReference type="ARBA" id="ARBA00012780"/>
    </source>
</evidence>
<dbReference type="PANTHER" id="PTHR31983">
    <property type="entry name" value="ENDO-1,3(4)-BETA-GLUCANASE 1"/>
    <property type="match status" value="1"/>
</dbReference>
<dbReference type="InterPro" id="IPR040720">
    <property type="entry name" value="GH81_C"/>
</dbReference>
<keyword evidence="5" id="KW-0119">Carbohydrate metabolism</keyword>
<dbReference type="AlphaFoldDB" id="A0AAD5M9R5"/>
<gene>
    <name evidence="10" type="ORF">P43SY_008134</name>
</gene>
<dbReference type="PROSITE" id="PS52008">
    <property type="entry name" value="GH81"/>
    <property type="match status" value="1"/>
</dbReference>
<sequence length="362" mass="41194">MTTAPFGMSISYPFATRAVGGSSGNGNANKYYLHAVPNDFTFSASEYSSAPRYEVTNWDDLSVSCLDKLEALLAPLLENRWKYPLQYDTVYRGVLSSQGFVLNDANVDFGNTMYNDHHYHFGYWIATSAIVNFLDPTWSRISELNRVTSFLVRDVANPTTQDAHFPKFRNFDWYRGHSYSHGVTPFADGKDQESTSEDVNSHYALTLFGKATRNSQLETIGRLMLKLNARAIKTYFLMTNDNRIHPSTIVPNKVTGILFDNKADYATWFSAAKYAIHGIQMIPITPITEFVRTRQFVQEEWDQVLSREPDVINDKLDNPWLSLLYANYATVNKALAMQKLQRAAMDDGLTRTWALYMAATRP</sequence>
<dbReference type="GO" id="GO:0071555">
    <property type="term" value="P:cell wall organization"/>
    <property type="evidence" value="ECO:0007669"/>
    <property type="project" value="UniProtKB-KW"/>
</dbReference>
<keyword evidence="11" id="KW-1185">Reference proteome</keyword>
<evidence type="ECO:0000313" key="10">
    <source>
        <dbReference type="EMBL" id="KAJ0399828.1"/>
    </source>
</evidence>
<dbReference type="Gene3D" id="1.20.5.420">
    <property type="entry name" value="Immunoglobulin FC, subunit C"/>
    <property type="match status" value="1"/>
</dbReference>
<dbReference type="GO" id="GO:0000272">
    <property type="term" value="P:polysaccharide catabolic process"/>
    <property type="evidence" value="ECO:0007669"/>
    <property type="project" value="UniProtKB-KW"/>
</dbReference>
<dbReference type="GO" id="GO:0052861">
    <property type="term" value="F:endo-1,3(4)-beta-glucanase activity"/>
    <property type="evidence" value="ECO:0007669"/>
    <property type="project" value="InterPro"/>
</dbReference>
<dbReference type="GO" id="GO:0042973">
    <property type="term" value="F:glucan endo-1,3-beta-D-glucosidase activity"/>
    <property type="evidence" value="ECO:0007669"/>
    <property type="project" value="UniProtKB-EC"/>
</dbReference>
<keyword evidence="4" id="KW-0378">Hydrolase</keyword>
<keyword evidence="6" id="KW-0326">Glycosidase</keyword>
<accession>A0AAD5M9R5</accession>
<comment type="caution">
    <text evidence="10">The sequence shown here is derived from an EMBL/GenBank/DDBJ whole genome shotgun (WGS) entry which is preliminary data.</text>
</comment>
<evidence type="ECO:0000256" key="5">
    <source>
        <dbReference type="ARBA" id="ARBA00023277"/>
    </source>
</evidence>
<dbReference type="EMBL" id="JAKCXM010000170">
    <property type="protein sequence ID" value="KAJ0399828.1"/>
    <property type="molecule type" value="Genomic_DNA"/>
</dbReference>
<evidence type="ECO:0000256" key="4">
    <source>
        <dbReference type="ARBA" id="ARBA00022801"/>
    </source>
</evidence>
<evidence type="ECO:0000256" key="7">
    <source>
        <dbReference type="ARBA" id="ARBA00023316"/>
    </source>
</evidence>
<dbReference type="InterPro" id="IPR005200">
    <property type="entry name" value="Endo-beta-glucanase"/>
</dbReference>
<comment type="catalytic activity">
    <reaction evidence="1">
        <text>Hydrolysis of (1-&gt;3)-beta-D-glucosidic linkages in (1-&gt;3)-beta-D-glucans.</text>
        <dbReference type="EC" id="3.2.1.39"/>
    </reaction>
</comment>
<protein>
    <recommendedName>
        <fullName evidence="3">glucan endo-1,3-beta-D-glucosidase</fullName>
        <ecNumber evidence="3">3.2.1.39</ecNumber>
    </recommendedName>
</protein>
<proteinExistence type="inferred from homology"/>
<comment type="similarity">
    <text evidence="2">Belongs to the glycosyl hydrolase 81 family.</text>
</comment>
<dbReference type="Pfam" id="PF17652">
    <property type="entry name" value="Glyco_hydro81C"/>
    <property type="match status" value="1"/>
</dbReference>
<evidence type="ECO:0000313" key="11">
    <source>
        <dbReference type="Proteomes" id="UP001209570"/>
    </source>
</evidence>
<dbReference type="EC" id="3.2.1.39" evidence="3"/>
<name>A0AAD5M9R5_PYTIN</name>
<evidence type="ECO:0000259" key="9">
    <source>
        <dbReference type="Pfam" id="PF17652"/>
    </source>
</evidence>
<reference evidence="10" key="1">
    <citation type="submission" date="2021-12" db="EMBL/GenBank/DDBJ databases">
        <title>Prjna785345.</title>
        <authorList>
            <person name="Rujirawat T."/>
            <person name="Krajaejun T."/>
        </authorList>
    </citation>
    <scope>NUCLEOTIDE SEQUENCE</scope>
    <source>
        <strain evidence="10">Pi057C3</strain>
    </source>
</reference>
<evidence type="ECO:0000256" key="1">
    <source>
        <dbReference type="ARBA" id="ARBA00000382"/>
    </source>
</evidence>
<keyword evidence="7" id="KW-0961">Cell wall biogenesis/degradation</keyword>
<evidence type="ECO:0000256" key="6">
    <source>
        <dbReference type="ARBA" id="ARBA00023295"/>
    </source>
</evidence>